<reference evidence="1 2" key="1">
    <citation type="journal article" date="2024" name="Nat. Commun.">
        <title>Phylogenomics reveals the evolutionary origins of lichenization in chlorophyte algae.</title>
        <authorList>
            <person name="Puginier C."/>
            <person name="Libourel C."/>
            <person name="Otte J."/>
            <person name="Skaloud P."/>
            <person name="Haon M."/>
            <person name="Grisel S."/>
            <person name="Petersen M."/>
            <person name="Berrin J.G."/>
            <person name="Delaux P.M."/>
            <person name="Dal Grande F."/>
            <person name="Keller J."/>
        </authorList>
    </citation>
    <scope>NUCLEOTIDE SEQUENCE [LARGE SCALE GENOMIC DNA]</scope>
    <source>
        <strain evidence="1 2">SAG 216-7</strain>
    </source>
</reference>
<sequence>MLQVSWHPGLVAPCCPGPCFPLACNIWCSARWQLRGIVQGALLQPALLALQRESRNVHRQLAEQVQLLLRCGRSFLAGVGRAVRWALAALRLTQRRRFSVAPLRLSTLTTCQHMVLKRPA</sequence>
<organism evidence="1 2">
    <name type="scientific">Coccomyxa subellipsoidea</name>
    <dbReference type="NCBI Taxonomy" id="248742"/>
    <lineage>
        <taxon>Eukaryota</taxon>
        <taxon>Viridiplantae</taxon>
        <taxon>Chlorophyta</taxon>
        <taxon>core chlorophytes</taxon>
        <taxon>Trebouxiophyceae</taxon>
        <taxon>Trebouxiophyceae incertae sedis</taxon>
        <taxon>Coccomyxaceae</taxon>
        <taxon>Coccomyxa</taxon>
    </lineage>
</organism>
<protein>
    <recommendedName>
        <fullName evidence="3">Secreted protein</fullName>
    </recommendedName>
</protein>
<accession>A0ABR2YB05</accession>
<dbReference type="EMBL" id="JALJOT010000019">
    <property type="protein sequence ID" value="KAK9901114.1"/>
    <property type="molecule type" value="Genomic_DNA"/>
</dbReference>
<gene>
    <name evidence="1" type="ORF">WJX75_006821</name>
</gene>
<evidence type="ECO:0008006" key="3">
    <source>
        <dbReference type="Google" id="ProtNLM"/>
    </source>
</evidence>
<evidence type="ECO:0000313" key="2">
    <source>
        <dbReference type="Proteomes" id="UP001491310"/>
    </source>
</evidence>
<comment type="caution">
    <text evidence="1">The sequence shown here is derived from an EMBL/GenBank/DDBJ whole genome shotgun (WGS) entry which is preliminary data.</text>
</comment>
<proteinExistence type="predicted"/>
<dbReference type="Proteomes" id="UP001491310">
    <property type="component" value="Unassembled WGS sequence"/>
</dbReference>
<evidence type="ECO:0000313" key="1">
    <source>
        <dbReference type="EMBL" id="KAK9901114.1"/>
    </source>
</evidence>
<keyword evidence="2" id="KW-1185">Reference proteome</keyword>
<name>A0ABR2YB05_9CHLO</name>